<dbReference type="SUPFAM" id="SSF110035">
    <property type="entry name" value="GDNF receptor-like"/>
    <property type="match status" value="1"/>
</dbReference>
<evidence type="ECO:0000256" key="3">
    <source>
        <dbReference type="ARBA" id="ARBA00022729"/>
    </source>
</evidence>
<comment type="subcellular location">
    <subcellularLocation>
        <location evidence="1">Cell membrane</location>
    </subcellularLocation>
</comment>
<keyword evidence="2" id="KW-1003">Cell membrane</keyword>
<organism evidence="7 8">
    <name type="scientific">Ridgeia piscesae</name>
    <name type="common">Tubeworm</name>
    <dbReference type="NCBI Taxonomy" id="27915"/>
    <lineage>
        <taxon>Eukaryota</taxon>
        <taxon>Metazoa</taxon>
        <taxon>Spiralia</taxon>
        <taxon>Lophotrochozoa</taxon>
        <taxon>Annelida</taxon>
        <taxon>Polychaeta</taxon>
        <taxon>Sedentaria</taxon>
        <taxon>Canalipalpata</taxon>
        <taxon>Sabellida</taxon>
        <taxon>Siboglinidae</taxon>
        <taxon>Ridgeia</taxon>
    </lineage>
</organism>
<proteinExistence type="predicted"/>
<keyword evidence="8" id="KW-1185">Reference proteome</keyword>
<protein>
    <recommendedName>
        <fullName evidence="6">GDNF/GAS1 domain-containing protein</fullName>
    </recommendedName>
</protein>
<dbReference type="EMBL" id="JAODUO010000144">
    <property type="protein sequence ID" value="KAK2188082.1"/>
    <property type="molecule type" value="Genomic_DNA"/>
</dbReference>
<gene>
    <name evidence="7" type="ORF">NP493_144g02002</name>
</gene>
<keyword evidence="4" id="KW-0472">Membrane</keyword>
<feature type="non-terminal residue" evidence="7">
    <location>
        <position position="291"/>
    </location>
</feature>
<accession>A0AAD9P4P7</accession>
<dbReference type="InterPro" id="IPR037193">
    <property type="entry name" value="GDNF_alpha"/>
</dbReference>
<evidence type="ECO:0000313" key="7">
    <source>
        <dbReference type="EMBL" id="KAK2188082.1"/>
    </source>
</evidence>
<keyword evidence="5" id="KW-0325">Glycoprotein</keyword>
<comment type="caution">
    <text evidence="7">The sequence shown here is derived from an EMBL/GenBank/DDBJ whole genome shotgun (WGS) entry which is preliminary data.</text>
</comment>
<reference evidence="7" key="1">
    <citation type="journal article" date="2023" name="Mol. Biol. Evol.">
        <title>Third-Generation Sequencing Reveals the Adaptive Role of the Epigenome in Three Deep-Sea Polychaetes.</title>
        <authorList>
            <person name="Perez M."/>
            <person name="Aroh O."/>
            <person name="Sun Y."/>
            <person name="Lan Y."/>
            <person name="Juniper S.K."/>
            <person name="Young C.R."/>
            <person name="Angers B."/>
            <person name="Qian P.Y."/>
        </authorList>
    </citation>
    <scope>NUCLEOTIDE SEQUENCE</scope>
    <source>
        <strain evidence="7">R07B-5</strain>
    </source>
</reference>
<feature type="domain" description="GDNF/GAS1" evidence="6">
    <location>
        <begin position="47"/>
        <end position="126"/>
    </location>
</feature>
<evidence type="ECO:0000259" key="6">
    <source>
        <dbReference type="Pfam" id="PF02351"/>
    </source>
</evidence>
<dbReference type="Proteomes" id="UP001209878">
    <property type="component" value="Unassembled WGS sequence"/>
</dbReference>
<dbReference type="AlphaFoldDB" id="A0AAD9P4P7"/>
<evidence type="ECO:0000256" key="1">
    <source>
        <dbReference type="ARBA" id="ARBA00004236"/>
    </source>
</evidence>
<dbReference type="InterPro" id="IPR016017">
    <property type="entry name" value="GDNF/GAS1"/>
</dbReference>
<evidence type="ECO:0000256" key="4">
    <source>
        <dbReference type="ARBA" id="ARBA00023136"/>
    </source>
</evidence>
<name>A0AAD9P4P7_RIDPI</name>
<evidence type="ECO:0000256" key="5">
    <source>
        <dbReference type="ARBA" id="ARBA00023180"/>
    </source>
</evidence>
<evidence type="ECO:0000256" key="2">
    <source>
        <dbReference type="ARBA" id="ARBA00022475"/>
    </source>
</evidence>
<dbReference type="Pfam" id="PF02351">
    <property type="entry name" value="GDNF"/>
    <property type="match status" value="1"/>
</dbReference>
<evidence type="ECO:0000313" key="8">
    <source>
        <dbReference type="Proteomes" id="UP001209878"/>
    </source>
</evidence>
<keyword evidence="3" id="KW-0732">Signal</keyword>
<dbReference type="GO" id="GO:0005886">
    <property type="term" value="C:plasma membrane"/>
    <property type="evidence" value="ECO:0007669"/>
    <property type="project" value="UniProtKB-SubCell"/>
</dbReference>
<sequence>VFRVLYAYSSLVLLPNHEFCILAVHLVCLLISGLVGAQTGHSDVITCLEARYKCRHDDTCSSLLEKMTRTCDRSIYTCYTTTPADCYTVLTSLQRDVAFRRCTCDPNDMDATECLELQKRIFRHRCLSDEGGRGATTSVATEWGHSLSPSLFDVDEEDDQEDYTETSCIRIRKECLQEGRCHGILKDFWTERCFRAMEELRPTGIFQCTCRMRKSSALSRCQRIQFRVAKNRCLVEVPYFVHSTKPDLSHRQLIDTLNDTTTRGDRDENTRETSVATHSMRKCHLSYVSRV</sequence>